<evidence type="ECO:0000256" key="1">
    <source>
        <dbReference type="SAM" id="Phobius"/>
    </source>
</evidence>
<keyword evidence="1" id="KW-0472">Membrane</keyword>
<proteinExistence type="predicted"/>
<protein>
    <submittedName>
        <fullName evidence="2">Uncharacterized protein</fullName>
    </submittedName>
</protein>
<feature type="transmembrane region" description="Helical" evidence="1">
    <location>
        <begin position="12"/>
        <end position="34"/>
    </location>
</feature>
<dbReference type="AlphaFoldDB" id="A0A6C0DW99"/>
<name>A0A6C0DW99_9ZZZZ</name>
<keyword evidence="1" id="KW-0812">Transmembrane</keyword>
<organism evidence="2">
    <name type="scientific">viral metagenome</name>
    <dbReference type="NCBI Taxonomy" id="1070528"/>
    <lineage>
        <taxon>unclassified sequences</taxon>
        <taxon>metagenomes</taxon>
        <taxon>organismal metagenomes</taxon>
    </lineage>
</organism>
<sequence>MTVKLFQINSASLVSMGKLFIIACFMLLGLYYYINSYKYYEAMENNSSTSNHRCPNMLIEKDGGYYLYNSNLAIVPGVNPIMFKSLDEYSEFIEWQNSQNISCPVLYLQYTTDTQNNQLIQVKSSIFENQGGLPSIHRDPLVTDNEQYFEDNKILDATKDNNSNFNTGNYQGIDIQNQDIGLDNPIDKMFNSTENTSVNPMDPNWGGKQYTEKAVDNCEFKDRYVSKHPQNTI</sequence>
<evidence type="ECO:0000313" key="2">
    <source>
        <dbReference type="EMBL" id="QHT20748.1"/>
    </source>
</evidence>
<dbReference type="EMBL" id="MN739683">
    <property type="protein sequence ID" value="QHT20748.1"/>
    <property type="molecule type" value="Genomic_DNA"/>
</dbReference>
<keyword evidence="1" id="KW-1133">Transmembrane helix</keyword>
<reference evidence="2" key="1">
    <citation type="journal article" date="2020" name="Nature">
        <title>Giant virus diversity and host interactions through global metagenomics.</title>
        <authorList>
            <person name="Schulz F."/>
            <person name="Roux S."/>
            <person name="Paez-Espino D."/>
            <person name="Jungbluth S."/>
            <person name="Walsh D.A."/>
            <person name="Denef V.J."/>
            <person name="McMahon K.D."/>
            <person name="Konstantinidis K.T."/>
            <person name="Eloe-Fadrosh E.A."/>
            <person name="Kyrpides N.C."/>
            <person name="Woyke T."/>
        </authorList>
    </citation>
    <scope>NUCLEOTIDE SEQUENCE</scope>
    <source>
        <strain evidence="2">GVMAG-M-3300023174-75</strain>
    </source>
</reference>
<accession>A0A6C0DW99</accession>